<evidence type="ECO:0000313" key="2">
    <source>
        <dbReference type="EMBL" id="GAI81361.1"/>
    </source>
</evidence>
<feature type="transmembrane region" description="Helical" evidence="1">
    <location>
        <begin position="15"/>
        <end position="37"/>
    </location>
</feature>
<dbReference type="AlphaFoldDB" id="X1SQD9"/>
<gene>
    <name evidence="2" type="ORF">S12H4_16845</name>
</gene>
<evidence type="ECO:0000256" key="1">
    <source>
        <dbReference type="SAM" id="Phobius"/>
    </source>
</evidence>
<organism evidence="2">
    <name type="scientific">marine sediment metagenome</name>
    <dbReference type="NCBI Taxonomy" id="412755"/>
    <lineage>
        <taxon>unclassified sequences</taxon>
        <taxon>metagenomes</taxon>
        <taxon>ecological metagenomes</taxon>
    </lineage>
</organism>
<keyword evidence="1" id="KW-0812">Transmembrane</keyword>
<reference evidence="2" key="1">
    <citation type="journal article" date="2014" name="Front. Microbiol.">
        <title>High frequency of phylogenetically diverse reductive dehalogenase-homologous genes in deep subseafloor sedimentary metagenomes.</title>
        <authorList>
            <person name="Kawai M."/>
            <person name="Futagami T."/>
            <person name="Toyoda A."/>
            <person name="Takaki Y."/>
            <person name="Nishi S."/>
            <person name="Hori S."/>
            <person name="Arai W."/>
            <person name="Tsubouchi T."/>
            <person name="Morono Y."/>
            <person name="Uchiyama I."/>
            <person name="Ito T."/>
            <person name="Fujiyama A."/>
            <person name="Inagaki F."/>
            <person name="Takami H."/>
        </authorList>
    </citation>
    <scope>NUCLEOTIDE SEQUENCE</scope>
    <source>
        <strain evidence="2">Expedition CK06-06</strain>
    </source>
</reference>
<accession>X1SQD9</accession>
<sequence>MVTKMIKIKQKNKRAWIRLVEAFIAILLVAGILFLIITQGDMERDISAQVYQKEVSILRGIEMNKTLREQVLGVDVATLPISWEDAGFPLDVKTKVTDEMPSYLDCLAKICEITDVCVLEEELEEEITGDIYAQSVGIFADLTKYDPRQLKIFCWVKET</sequence>
<name>X1SQD9_9ZZZZ</name>
<keyword evidence="1" id="KW-1133">Transmembrane helix</keyword>
<protein>
    <submittedName>
        <fullName evidence="2">Uncharacterized protein</fullName>
    </submittedName>
</protein>
<comment type="caution">
    <text evidence="2">The sequence shown here is derived from an EMBL/GenBank/DDBJ whole genome shotgun (WGS) entry which is preliminary data.</text>
</comment>
<proteinExistence type="predicted"/>
<keyword evidence="1" id="KW-0472">Membrane</keyword>
<dbReference type="EMBL" id="BARW01008179">
    <property type="protein sequence ID" value="GAI81361.1"/>
    <property type="molecule type" value="Genomic_DNA"/>
</dbReference>